<comment type="caution">
    <text evidence="2">The sequence shown here is derived from an EMBL/GenBank/DDBJ whole genome shotgun (WGS) entry which is preliminary data.</text>
</comment>
<dbReference type="EMBL" id="RHHT01000003">
    <property type="protein sequence ID" value="RNB85578.1"/>
    <property type="molecule type" value="Genomic_DNA"/>
</dbReference>
<protein>
    <submittedName>
        <fullName evidence="2">Uncharacterized protein</fullName>
    </submittedName>
</protein>
<name>A0A3M8DC64_9BACL</name>
<gene>
    <name evidence="2" type="ORF">EDM58_03350</name>
</gene>
<proteinExistence type="predicted"/>
<feature type="transmembrane region" description="Helical" evidence="1">
    <location>
        <begin position="12"/>
        <end position="28"/>
    </location>
</feature>
<dbReference type="Proteomes" id="UP000281915">
    <property type="component" value="Unassembled WGS sequence"/>
</dbReference>
<feature type="transmembrane region" description="Helical" evidence="1">
    <location>
        <begin position="40"/>
        <end position="60"/>
    </location>
</feature>
<keyword evidence="1" id="KW-0812">Transmembrane</keyword>
<dbReference type="AlphaFoldDB" id="A0A3M8DC64"/>
<keyword evidence="1" id="KW-1133">Transmembrane helix</keyword>
<keyword evidence="1" id="KW-0472">Membrane</keyword>
<evidence type="ECO:0000256" key="1">
    <source>
        <dbReference type="SAM" id="Phobius"/>
    </source>
</evidence>
<evidence type="ECO:0000313" key="2">
    <source>
        <dbReference type="EMBL" id="RNB85578.1"/>
    </source>
</evidence>
<organism evidence="2 3">
    <name type="scientific">Brevibacillus panacihumi</name>
    <dbReference type="NCBI Taxonomy" id="497735"/>
    <lineage>
        <taxon>Bacteria</taxon>
        <taxon>Bacillati</taxon>
        <taxon>Bacillota</taxon>
        <taxon>Bacilli</taxon>
        <taxon>Bacillales</taxon>
        <taxon>Paenibacillaceae</taxon>
        <taxon>Brevibacillus</taxon>
    </lineage>
</organism>
<reference evidence="2 3" key="1">
    <citation type="submission" date="2018-10" db="EMBL/GenBank/DDBJ databases">
        <title>Phylogenomics of Brevibacillus.</title>
        <authorList>
            <person name="Dunlap C."/>
        </authorList>
    </citation>
    <scope>NUCLEOTIDE SEQUENCE [LARGE SCALE GENOMIC DNA]</scope>
    <source>
        <strain evidence="2 3">JCM 15085</strain>
    </source>
</reference>
<evidence type="ECO:0000313" key="3">
    <source>
        <dbReference type="Proteomes" id="UP000281915"/>
    </source>
</evidence>
<sequence length="70" mass="7833">MNHDYKAASTLKWMAWTATIVGMLLLVFNVSDLRSENLPLMVSIGCLIAGMNIFLLSAVFRLMSLKTQKL</sequence>
<dbReference type="RefSeq" id="WP_122912085.1">
    <property type="nucleotide sequence ID" value="NZ_JBCNED010000046.1"/>
</dbReference>
<accession>A0A3M8DC64</accession>